<accession>S6V6K1</accession>
<dbReference type="PATRIC" id="fig|1194404.4.peg.552"/>
<dbReference type="AlphaFoldDB" id="S6V6K1"/>
<dbReference type="Proteomes" id="UP000015729">
    <property type="component" value="Unassembled WGS sequence"/>
</dbReference>
<evidence type="ECO:0008006" key="3">
    <source>
        <dbReference type="Google" id="ProtNLM"/>
    </source>
</evidence>
<sequence length="233" mass="26292">MSRSQNIQMLEIVAQALGQDLCQEVAFVGGCTTALLMTDELSREDVRYTDDVDLVVHLTGYAQWQRLVEQLQQKGFRQAQDEVICRMRLGELKVDFMPEDDETADLLGCNNRWFKDGLANAQPYELPSGCHIRLFTPPYFLGSKLDAYAGRGAPDLLGSQDLEDILNLVNGREELAREVGEAEPGLRTYLAQTLVPLLTDNDFGYLIQDAARGDQDREQIIWQRLQHIAQVTT</sequence>
<gene>
    <name evidence="1" type="ORF">A244_02647</name>
</gene>
<evidence type="ECO:0000313" key="1">
    <source>
        <dbReference type="EMBL" id="EPN63238.1"/>
    </source>
</evidence>
<organism evidence="1 2">
    <name type="scientific">Pseudomonas syringae pv. actinidiae ICMP 18807</name>
    <dbReference type="NCBI Taxonomy" id="1194404"/>
    <lineage>
        <taxon>Bacteria</taxon>
        <taxon>Pseudomonadati</taxon>
        <taxon>Pseudomonadota</taxon>
        <taxon>Gammaproteobacteria</taxon>
        <taxon>Pseudomonadales</taxon>
        <taxon>Pseudomonadaceae</taxon>
        <taxon>Pseudomonas</taxon>
        <taxon>Pseudomonas syringae</taxon>
    </lineage>
</organism>
<dbReference type="RefSeq" id="WP_017708448.1">
    <property type="nucleotide sequence ID" value="NZ_ANJL01000008.1"/>
</dbReference>
<protein>
    <recommendedName>
        <fullName evidence="3">Nucleotidyl transferase AbiEii/AbiGii toxin family protein</fullName>
    </recommendedName>
</protein>
<proteinExistence type="predicted"/>
<dbReference type="EMBL" id="AOKG01000200">
    <property type="protein sequence ID" value="EPN63238.1"/>
    <property type="molecule type" value="Genomic_DNA"/>
</dbReference>
<reference evidence="1 2" key="1">
    <citation type="journal article" date="2013" name="PLoS Pathog.">
        <title>Genomic analysis of the Kiwifruit pathogen Pseudomonas syringae pv. actinidiae provides insight into the origins of an emergent plant disease.</title>
        <authorList>
            <person name="McCann H.C."/>
            <person name="Rikkerink E.H."/>
            <person name="Bertels F."/>
            <person name="Fiers M."/>
            <person name="Lu A."/>
            <person name="Rees-George J."/>
            <person name="Andersen M.T."/>
            <person name="Gleave A.P."/>
            <person name="Haubold B."/>
            <person name="Wohlers M.W."/>
            <person name="Guttman D.S."/>
            <person name="Wang P.W."/>
            <person name="Straub C."/>
            <person name="Vanneste J.L."/>
            <person name="Rainey P.B."/>
            <person name="Templeton M.D."/>
        </authorList>
    </citation>
    <scope>NUCLEOTIDE SEQUENCE [LARGE SCALE GENOMIC DNA]</scope>
    <source>
        <strain evidence="1 2">ICMP 18807</strain>
    </source>
</reference>
<name>S6V6K1_PSESF</name>
<comment type="caution">
    <text evidence="1">The sequence shown here is derived from an EMBL/GenBank/DDBJ whole genome shotgun (WGS) entry which is preliminary data.</text>
</comment>
<evidence type="ECO:0000313" key="2">
    <source>
        <dbReference type="Proteomes" id="UP000015729"/>
    </source>
</evidence>